<dbReference type="Proteomes" id="UP000589036">
    <property type="component" value="Unassembled WGS sequence"/>
</dbReference>
<evidence type="ECO:0000256" key="3">
    <source>
        <dbReference type="ARBA" id="ARBA00022475"/>
    </source>
</evidence>
<evidence type="ECO:0000256" key="2">
    <source>
        <dbReference type="ARBA" id="ARBA00022448"/>
    </source>
</evidence>
<organism evidence="10 11">
    <name type="scientific">Spinactinospora alkalitolerans</name>
    <dbReference type="NCBI Taxonomy" id="687207"/>
    <lineage>
        <taxon>Bacteria</taxon>
        <taxon>Bacillati</taxon>
        <taxon>Actinomycetota</taxon>
        <taxon>Actinomycetes</taxon>
        <taxon>Streptosporangiales</taxon>
        <taxon>Nocardiopsidaceae</taxon>
        <taxon>Spinactinospora</taxon>
    </lineage>
</organism>
<feature type="region of interest" description="Disordered" evidence="8">
    <location>
        <begin position="1"/>
        <end position="34"/>
    </location>
</feature>
<dbReference type="RefSeq" id="WP_179644639.1">
    <property type="nucleotide sequence ID" value="NZ_BAAAYY010000031.1"/>
</dbReference>
<feature type="transmembrane region" description="Helical" evidence="7">
    <location>
        <begin position="274"/>
        <end position="295"/>
    </location>
</feature>
<sequence>MTTTTTTPSASAASPRRGPAHADPGPKRRRRGRVGEMRDATPLTYIALIITVLTSFFPLWWMFVVATKDSAAASERPPSFLPGGNFLLNMERLFANTTANFTLGLMNSLIASTIVAVSVVFFCSLAGFALAKLRFAGRTFFTLAVVVTMAVPVQVGVIPLLILMDWLGWRGELQAVIVPFLVSGFGVFMMRQYVQQTVPDELLEAARIDGCSSFRIYWNVVLPALRPAMVVLGLLTFMNTWNEFIWALAVLTPDNPTVQFSINQLNESAYSRDFALMFMGSTFATLPLLIIFVVLGRQLVGRIMEGAIKA</sequence>
<proteinExistence type="inferred from homology"/>
<dbReference type="GO" id="GO:0005886">
    <property type="term" value="C:plasma membrane"/>
    <property type="evidence" value="ECO:0007669"/>
    <property type="project" value="UniProtKB-SubCell"/>
</dbReference>
<evidence type="ECO:0000259" key="9">
    <source>
        <dbReference type="PROSITE" id="PS50928"/>
    </source>
</evidence>
<dbReference type="Gene3D" id="1.10.3720.10">
    <property type="entry name" value="MetI-like"/>
    <property type="match status" value="1"/>
</dbReference>
<dbReference type="SUPFAM" id="SSF161098">
    <property type="entry name" value="MetI-like"/>
    <property type="match status" value="1"/>
</dbReference>
<comment type="similarity">
    <text evidence="7">Belongs to the binding-protein-dependent transport system permease family.</text>
</comment>
<evidence type="ECO:0000256" key="7">
    <source>
        <dbReference type="RuleBase" id="RU363032"/>
    </source>
</evidence>
<keyword evidence="4 7" id="KW-0812">Transmembrane</keyword>
<evidence type="ECO:0000256" key="4">
    <source>
        <dbReference type="ARBA" id="ARBA00022692"/>
    </source>
</evidence>
<feature type="transmembrane region" description="Helical" evidence="7">
    <location>
        <begin position="143"/>
        <end position="167"/>
    </location>
</feature>
<dbReference type="InterPro" id="IPR000515">
    <property type="entry name" value="MetI-like"/>
</dbReference>
<dbReference type="EMBL" id="JACCCC010000001">
    <property type="protein sequence ID" value="NYE48887.1"/>
    <property type="molecule type" value="Genomic_DNA"/>
</dbReference>
<comment type="subcellular location">
    <subcellularLocation>
        <location evidence="1 7">Cell membrane</location>
        <topology evidence="1 7">Multi-pass membrane protein</topology>
    </subcellularLocation>
</comment>
<name>A0A852U020_9ACTN</name>
<gene>
    <name evidence="10" type="ORF">HDA32_004007</name>
</gene>
<evidence type="ECO:0000313" key="11">
    <source>
        <dbReference type="Proteomes" id="UP000589036"/>
    </source>
</evidence>
<accession>A0A852U020</accession>
<feature type="transmembrane region" description="Helical" evidence="7">
    <location>
        <begin position="216"/>
        <end position="238"/>
    </location>
</feature>
<evidence type="ECO:0000313" key="10">
    <source>
        <dbReference type="EMBL" id="NYE48887.1"/>
    </source>
</evidence>
<keyword evidence="3" id="KW-1003">Cell membrane</keyword>
<dbReference type="PANTHER" id="PTHR43744:SF12">
    <property type="entry name" value="ABC TRANSPORTER PERMEASE PROTEIN MG189-RELATED"/>
    <property type="match status" value="1"/>
</dbReference>
<keyword evidence="5 7" id="KW-1133">Transmembrane helix</keyword>
<protein>
    <submittedName>
        <fullName evidence="10">Cellobiose transport system permease protein</fullName>
    </submittedName>
</protein>
<comment type="caution">
    <text evidence="10">The sequence shown here is derived from an EMBL/GenBank/DDBJ whole genome shotgun (WGS) entry which is preliminary data.</text>
</comment>
<evidence type="ECO:0000256" key="5">
    <source>
        <dbReference type="ARBA" id="ARBA00022989"/>
    </source>
</evidence>
<keyword evidence="2 7" id="KW-0813">Transport</keyword>
<feature type="compositionally biased region" description="Low complexity" evidence="8">
    <location>
        <begin position="1"/>
        <end position="15"/>
    </location>
</feature>
<reference evidence="10 11" key="1">
    <citation type="submission" date="2020-07" db="EMBL/GenBank/DDBJ databases">
        <title>Sequencing the genomes of 1000 actinobacteria strains.</title>
        <authorList>
            <person name="Klenk H.-P."/>
        </authorList>
    </citation>
    <scope>NUCLEOTIDE SEQUENCE [LARGE SCALE GENOMIC DNA]</scope>
    <source>
        <strain evidence="10 11">CXB654</strain>
    </source>
</reference>
<dbReference type="CDD" id="cd06261">
    <property type="entry name" value="TM_PBP2"/>
    <property type="match status" value="1"/>
</dbReference>
<keyword evidence="11" id="KW-1185">Reference proteome</keyword>
<feature type="transmembrane region" description="Helical" evidence="7">
    <location>
        <begin position="43"/>
        <end position="63"/>
    </location>
</feature>
<dbReference type="AlphaFoldDB" id="A0A852U020"/>
<evidence type="ECO:0000256" key="8">
    <source>
        <dbReference type="SAM" id="MobiDB-lite"/>
    </source>
</evidence>
<keyword evidence="6 7" id="KW-0472">Membrane</keyword>
<dbReference type="PANTHER" id="PTHR43744">
    <property type="entry name" value="ABC TRANSPORTER PERMEASE PROTEIN MG189-RELATED-RELATED"/>
    <property type="match status" value="1"/>
</dbReference>
<dbReference type="PROSITE" id="PS50928">
    <property type="entry name" value="ABC_TM1"/>
    <property type="match status" value="1"/>
</dbReference>
<feature type="domain" description="ABC transmembrane type-1" evidence="9">
    <location>
        <begin position="105"/>
        <end position="295"/>
    </location>
</feature>
<dbReference type="InterPro" id="IPR035906">
    <property type="entry name" value="MetI-like_sf"/>
</dbReference>
<dbReference type="GO" id="GO:0055085">
    <property type="term" value="P:transmembrane transport"/>
    <property type="evidence" value="ECO:0007669"/>
    <property type="project" value="InterPro"/>
</dbReference>
<evidence type="ECO:0000256" key="1">
    <source>
        <dbReference type="ARBA" id="ARBA00004651"/>
    </source>
</evidence>
<dbReference type="Pfam" id="PF00528">
    <property type="entry name" value="BPD_transp_1"/>
    <property type="match status" value="1"/>
</dbReference>
<evidence type="ECO:0000256" key="6">
    <source>
        <dbReference type="ARBA" id="ARBA00023136"/>
    </source>
</evidence>
<feature type="transmembrane region" description="Helical" evidence="7">
    <location>
        <begin position="109"/>
        <end position="131"/>
    </location>
</feature>
<feature type="transmembrane region" description="Helical" evidence="7">
    <location>
        <begin position="173"/>
        <end position="190"/>
    </location>
</feature>